<keyword evidence="3" id="KW-1185">Reference proteome</keyword>
<name>A0ABV2B370_9GAMM</name>
<dbReference type="Pfam" id="PF13781">
    <property type="entry name" value="DoxX_3"/>
    <property type="match status" value="1"/>
</dbReference>
<keyword evidence="1" id="KW-1133">Transmembrane helix</keyword>
<dbReference type="EMBL" id="APND01000004">
    <property type="protein sequence ID" value="MES1930318.1"/>
    <property type="molecule type" value="Genomic_DNA"/>
</dbReference>
<evidence type="ECO:0000256" key="1">
    <source>
        <dbReference type="SAM" id="Phobius"/>
    </source>
</evidence>
<sequence length="93" mass="9705">METAWVTTHHLSPPPALLAAIAGVFEIAIAAAVAMYGRTPWPVSLAAGLLALLLVDALMFTPALPIQAFNPVTTNTAALALCYAIYASQPAMR</sequence>
<feature type="transmembrane region" description="Helical" evidence="1">
    <location>
        <begin position="43"/>
        <end position="62"/>
    </location>
</feature>
<accession>A0ABV2B370</accession>
<evidence type="ECO:0000313" key="3">
    <source>
        <dbReference type="Proteomes" id="UP001460888"/>
    </source>
</evidence>
<protein>
    <submittedName>
        <fullName evidence="2">DoxX family protein</fullName>
    </submittedName>
</protein>
<dbReference type="RefSeq" id="WP_353112411.1">
    <property type="nucleotide sequence ID" value="NZ_APND01000004.1"/>
</dbReference>
<organism evidence="2 3">
    <name type="scientific">Salinisphaera dokdonensis CL-ES53</name>
    <dbReference type="NCBI Taxonomy" id="1304272"/>
    <lineage>
        <taxon>Bacteria</taxon>
        <taxon>Pseudomonadati</taxon>
        <taxon>Pseudomonadota</taxon>
        <taxon>Gammaproteobacteria</taxon>
        <taxon>Salinisphaerales</taxon>
        <taxon>Salinisphaeraceae</taxon>
        <taxon>Salinisphaera</taxon>
    </lineage>
</organism>
<comment type="caution">
    <text evidence="2">The sequence shown here is derived from an EMBL/GenBank/DDBJ whole genome shotgun (WGS) entry which is preliminary data.</text>
</comment>
<reference evidence="2 3" key="1">
    <citation type="submission" date="2013-03" db="EMBL/GenBank/DDBJ databases">
        <title>Salinisphaera dokdonensis CL-ES53 Genome Sequencing.</title>
        <authorList>
            <person name="Li C."/>
            <person name="Lai Q."/>
            <person name="Shao Z."/>
        </authorList>
    </citation>
    <scope>NUCLEOTIDE SEQUENCE [LARGE SCALE GENOMIC DNA]</scope>
    <source>
        <strain evidence="2 3">CL-ES53</strain>
    </source>
</reference>
<gene>
    <name evidence="2" type="ORF">SADO_13723</name>
</gene>
<dbReference type="Proteomes" id="UP001460888">
    <property type="component" value="Unassembled WGS sequence"/>
</dbReference>
<keyword evidence="1" id="KW-0472">Membrane</keyword>
<keyword evidence="1" id="KW-0812">Transmembrane</keyword>
<feature type="transmembrane region" description="Helical" evidence="1">
    <location>
        <begin position="16"/>
        <end position="36"/>
    </location>
</feature>
<evidence type="ECO:0000313" key="2">
    <source>
        <dbReference type="EMBL" id="MES1930318.1"/>
    </source>
</evidence>
<proteinExistence type="predicted"/>
<dbReference type="InterPro" id="IPR025695">
    <property type="entry name" value="DoxX-like"/>
</dbReference>